<name>A0AA88I9Y1_ARTSF</name>
<evidence type="ECO:0000313" key="1">
    <source>
        <dbReference type="EMBL" id="KAK2727030.1"/>
    </source>
</evidence>
<accession>A0AA88I9Y1</accession>
<gene>
    <name evidence="1" type="ORF">QYM36_007774</name>
</gene>
<protein>
    <submittedName>
        <fullName evidence="1">Uncharacterized protein</fullName>
    </submittedName>
</protein>
<organism evidence="1 2">
    <name type="scientific">Artemia franciscana</name>
    <name type="common">Brine shrimp</name>
    <name type="synonym">Artemia sanfranciscana</name>
    <dbReference type="NCBI Taxonomy" id="6661"/>
    <lineage>
        <taxon>Eukaryota</taxon>
        <taxon>Metazoa</taxon>
        <taxon>Ecdysozoa</taxon>
        <taxon>Arthropoda</taxon>
        <taxon>Crustacea</taxon>
        <taxon>Branchiopoda</taxon>
        <taxon>Anostraca</taxon>
        <taxon>Artemiidae</taxon>
        <taxon>Artemia</taxon>
    </lineage>
</organism>
<comment type="caution">
    <text evidence="1">The sequence shown here is derived from an EMBL/GenBank/DDBJ whole genome shotgun (WGS) entry which is preliminary data.</text>
</comment>
<keyword evidence="2" id="KW-1185">Reference proteome</keyword>
<proteinExistence type="predicted"/>
<dbReference type="EMBL" id="JAVRJZ010000001">
    <property type="protein sequence ID" value="KAK2727030.1"/>
    <property type="molecule type" value="Genomic_DNA"/>
</dbReference>
<sequence>MIHDQIVCGDKSTIIGKKLLAERDGQTIHWAITIYLAYETTQAQLKIFEKKQETKQEVDAVSRNWRRSTAETPKCYFCGGKYTRNYLCRAKGKTCSKEQMLCKNKAFNFVEYLYSENSPSGQLPGN</sequence>
<reference evidence="1" key="1">
    <citation type="submission" date="2023-07" db="EMBL/GenBank/DDBJ databases">
        <title>Chromosome-level genome assembly of Artemia franciscana.</title>
        <authorList>
            <person name="Jo E."/>
        </authorList>
    </citation>
    <scope>NUCLEOTIDE SEQUENCE</scope>
    <source>
        <tissue evidence="1">Whole body</tissue>
    </source>
</reference>
<evidence type="ECO:0000313" key="2">
    <source>
        <dbReference type="Proteomes" id="UP001187531"/>
    </source>
</evidence>
<dbReference type="AlphaFoldDB" id="A0AA88I9Y1"/>
<dbReference type="Proteomes" id="UP001187531">
    <property type="component" value="Unassembled WGS sequence"/>
</dbReference>